<dbReference type="PANTHER" id="PTHR10978">
    <property type="entry name" value="SUCCINATE DEHYDROGENASE CYTOCHROME B560 SUBUNIT"/>
    <property type="match status" value="1"/>
</dbReference>
<dbReference type="Gene3D" id="1.20.1300.10">
    <property type="entry name" value="Fumarate reductase/succinate dehydrogenase, transmembrane subunit"/>
    <property type="match status" value="1"/>
</dbReference>
<evidence type="ECO:0000256" key="3">
    <source>
        <dbReference type="ARBA" id="ARBA00022692"/>
    </source>
</evidence>
<dbReference type="GO" id="GO:0006099">
    <property type="term" value="P:tricarboxylic acid cycle"/>
    <property type="evidence" value="ECO:0007669"/>
    <property type="project" value="InterPro"/>
</dbReference>
<keyword evidence="3 8" id="KW-0812">Transmembrane</keyword>
<evidence type="ECO:0000256" key="2">
    <source>
        <dbReference type="ARBA" id="ARBA00022617"/>
    </source>
</evidence>
<dbReference type="HOGENOM" id="CLU_094691_0_0_1"/>
<comment type="subcellular location">
    <subcellularLocation>
        <location evidence="1">Membrane</location>
        <topology evidence="1">Multi-pass membrane protein</topology>
    </subcellularLocation>
</comment>
<dbReference type="GO" id="GO:0009055">
    <property type="term" value="F:electron transfer activity"/>
    <property type="evidence" value="ECO:0007669"/>
    <property type="project" value="InterPro"/>
</dbReference>
<evidence type="ECO:0000313" key="9">
    <source>
        <dbReference type="EMBL" id="KIM26273.1"/>
    </source>
</evidence>
<gene>
    <name evidence="9" type="ORF">M408DRAFT_330656</name>
</gene>
<keyword evidence="6" id="KW-0408">Iron</keyword>
<evidence type="ECO:0008006" key="11">
    <source>
        <dbReference type="Google" id="ProtNLM"/>
    </source>
</evidence>
<feature type="transmembrane region" description="Helical" evidence="8">
    <location>
        <begin position="74"/>
        <end position="93"/>
    </location>
</feature>
<evidence type="ECO:0000256" key="8">
    <source>
        <dbReference type="SAM" id="Phobius"/>
    </source>
</evidence>
<dbReference type="GO" id="GO:0016020">
    <property type="term" value="C:membrane"/>
    <property type="evidence" value="ECO:0007669"/>
    <property type="project" value="UniProtKB-SubCell"/>
</dbReference>
<dbReference type="GO" id="GO:0046872">
    <property type="term" value="F:metal ion binding"/>
    <property type="evidence" value="ECO:0007669"/>
    <property type="project" value="UniProtKB-KW"/>
</dbReference>
<dbReference type="InterPro" id="IPR000701">
    <property type="entry name" value="SuccDH_FuR_B_TM-su"/>
</dbReference>
<dbReference type="CDD" id="cd03499">
    <property type="entry name" value="SQR_TypeC_SdhC"/>
    <property type="match status" value="1"/>
</dbReference>
<sequence>MLALRAVGLRPALRVSKASAVAFRTTHRQIKTDSLTPVDARTILDKQRLNRPLSPELTIYQPQITWILSIMHRFTGAGLSVGMYAFFLSYLAAPVVGVPLDSAHIIDFIHQLPEWAKLSGKTILSAPFVFHTLNGMRHLQWDVVKGMNNAAVKRSGYAVLAGTVLGTAALVMI</sequence>
<evidence type="ECO:0000256" key="4">
    <source>
        <dbReference type="ARBA" id="ARBA00022723"/>
    </source>
</evidence>
<dbReference type="InterPro" id="IPR034804">
    <property type="entry name" value="SQR/QFR_C/D"/>
</dbReference>
<dbReference type="PROSITE" id="PS01001">
    <property type="entry name" value="SDH_CYT_2"/>
    <property type="match status" value="1"/>
</dbReference>
<dbReference type="STRING" id="933852.A0A0C2WIR2"/>
<protein>
    <recommendedName>
        <fullName evidence="11">Succinate dehydrogenase cytochrome b560 subunit</fullName>
    </recommendedName>
</protein>
<evidence type="ECO:0000256" key="5">
    <source>
        <dbReference type="ARBA" id="ARBA00022989"/>
    </source>
</evidence>
<dbReference type="GO" id="GO:0006121">
    <property type="term" value="P:mitochondrial electron transport, succinate to ubiquinone"/>
    <property type="evidence" value="ECO:0007669"/>
    <property type="project" value="TreeGrafter"/>
</dbReference>
<keyword evidence="5 8" id="KW-1133">Transmembrane helix</keyword>
<dbReference type="InterPro" id="IPR018495">
    <property type="entry name" value="Succ_DH_cyt_bsu_CS"/>
</dbReference>
<dbReference type="SUPFAM" id="SSF81343">
    <property type="entry name" value="Fumarate reductase respiratory complex transmembrane subunits"/>
    <property type="match status" value="1"/>
</dbReference>
<dbReference type="PROSITE" id="PS01000">
    <property type="entry name" value="SDH_CYT_1"/>
    <property type="match status" value="1"/>
</dbReference>
<evidence type="ECO:0000256" key="1">
    <source>
        <dbReference type="ARBA" id="ARBA00004141"/>
    </source>
</evidence>
<dbReference type="OrthoDB" id="588261at2759"/>
<keyword evidence="10" id="KW-1185">Reference proteome</keyword>
<dbReference type="Proteomes" id="UP000054097">
    <property type="component" value="Unassembled WGS sequence"/>
</dbReference>
<evidence type="ECO:0000313" key="10">
    <source>
        <dbReference type="Proteomes" id="UP000054097"/>
    </source>
</evidence>
<name>A0A0C2WIR2_SERVB</name>
<accession>A0A0C2WIR2</accession>
<evidence type="ECO:0000256" key="6">
    <source>
        <dbReference type="ARBA" id="ARBA00023004"/>
    </source>
</evidence>
<keyword evidence="2" id="KW-0349">Heme</keyword>
<dbReference type="Pfam" id="PF01127">
    <property type="entry name" value="Sdh_cyt"/>
    <property type="match status" value="1"/>
</dbReference>
<organism evidence="9 10">
    <name type="scientific">Serendipita vermifera MAFF 305830</name>
    <dbReference type="NCBI Taxonomy" id="933852"/>
    <lineage>
        <taxon>Eukaryota</taxon>
        <taxon>Fungi</taxon>
        <taxon>Dikarya</taxon>
        <taxon>Basidiomycota</taxon>
        <taxon>Agaricomycotina</taxon>
        <taxon>Agaricomycetes</taxon>
        <taxon>Sebacinales</taxon>
        <taxon>Serendipitaceae</taxon>
        <taxon>Serendipita</taxon>
    </lineage>
</organism>
<dbReference type="GO" id="GO:0005739">
    <property type="term" value="C:mitochondrion"/>
    <property type="evidence" value="ECO:0007669"/>
    <property type="project" value="GOC"/>
</dbReference>
<feature type="transmembrane region" description="Helical" evidence="8">
    <location>
        <begin position="155"/>
        <end position="172"/>
    </location>
</feature>
<dbReference type="EMBL" id="KN824307">
    <property type="protein sequence ID" value="KIM26273.1"/>
    <property type="molecule type" value="Genomic_DNA"/>
</dbReference>
<proteinExistence type="predicted"/>
<dbReference type="InterPro" id="IPR014314">
    <property type="entry name" value="Succ_DH_cytb556"/>
</dbReference>
<keyword evidence="4" id="KW-0479">Metal-binding</keyword>
<dbReference type="PANTHER" id="PTHR10978:SF5">
    <property type="entry name" value="SUCCINATE DEHYDROGENASE CYTOCHROME B560 SUBUNIT, MITOCHONDRIAL"/>
    <property type="match status" value="1"/>
</dbReference>
<dbReference type="AlphaFoldDB" id="A0A0C2WIR2"/>
<reference evidence="10" key="2">
    <citation type="submission" date="2015-01" db="EMBL/GenBank/DDBJ databases">
        <title>Evolutionary Origins and Diversification of the Mycorrhizal Mutualists.</title>
        <authorList>
            <consortium name="DOE Joint Genome Institute"/>
            <consortium name="Mycorrhizal Genomics Consortium"/>
            <person name="Kohler A."/>
            <person name="Kuo A."/>
            <person name="Nagy L.G."/>
            <person name="Floudas D."/>
            <person name="Copeland A."/>
            <person name="Barry K.W."/>
            <person name="Cichocki N."/>
            <person name="Veneault-Fourrey C."/>
            <person name="LaButti K."/>
            <person name="Lindquist E.A."/>
            <person name="Lipzen A."/>
            <person name="Lundell T."/>
            <person name="Morin E."/>
            <person name="Murat C."/>
            <person name="Riley R."/>
            <person name="Ohm R."/>
            <person name="Sun H."/>
            <person name="Tunlid A."/>
            <person name="Henrissat B."/>
            <person name="Grigoriev I.V."/>
            <person name="Hibbett D.S."/>
            <person name="Martin F."/>
        </authorList>
    </citation>
    <scope>NUCLEOTIDE SEQUENCE [LARGE SCALE GENOMIC DNA]</scope>
    <source>
        <strain evidence="10">MAFF 305830</strain>
    </source>
</reference>
<reference evidence="9 10" key="1">
    <citation type="submission" date="2014-04" db="EMBL/GenBank/DDBJ databases">
        <authorList>
            <consortium name="DOE Joint Genome Institute"/>
            <person name="Kuo A."/>
            <person name="Zuccaro A."/>
            <person name="Kohler A."/>
            <person name="Nagy L.G."/>
            <person name="Floudas D."/>
            <person name="Copeland A."/>
            <person name="Barry K.W."/>
            <person name="Cichocki N."/>
            <person name="Veneault-Fourrey C."/>
            <person name="LaButti K."/>
            <person name="Lindquist E.A."/>
            <person name="Lipzen A."/>
            <person name="Lundell T."/>
            <person name="Morin E."/>
            <person name="Murat C."/>
            <person name="Sun H."/>
            <person name="Tunlid A."/>
            <person name="Henrissat B."/>
            <person name="Grigoriev I.V."/>
            <person name="Hibbett D.S."/>
            <person name="Martin F."/>
            <person name="Nordberg H.P."/>
            <person name="Cantor M.N."/>
            <person name="Hua S.X."/>
        </authorList>
    </citation>
    <scope>NUCLEOTIDE SEQUENCE [LARGE SCALE GENOMIC DNA]</scope>
    <source>
        <strain evidence="9 10">MAFF 305830</strain>
    </source>
</reference>
<dbReference type="NCBIfam" id="TIGR02970">
    <property type="entry name" value="succ_dehyd_cytB"/>
    <property type="match status" value="1"/>
</dbReference>
<evidence type="ECO:0000256" key="7">
    <source>
        <dbReference type="ARBA" id="ARBA00023136"/>
    </source>
</evidence>
<keyword evidence="7 8" id="KW-0472">Membrane</keyword>